<dbReference type="CDD" id="cd07185">
    <property type="entry name" value="OmpA_C-like"/>
    <property type="match status" value="1"/>
</dbReference>
<dbReference type="Proteomes" id="UP001570417">
    <property type="component" value="Unassembled WGS sequence"/>
</dbReference>
<feature type="chain" id="PRO_5047262533" evidence="12">
    <location>
        <begin position="25"/>
        <end position="339"/>
    </location>
</feature>
<evidence type="ECO:0000256" key="10">
    <source>
        <dbReference type="PROSITE-ProRule" id="PRU00473"/>
    </source>
</evidence>
<dbReference type="InterPro" id="IPR006690">
    <property type="entry name" value="OMPA-like_CS"/>
</dbReference>
<keyword evidence="9" id="KW-0998">Cell outer membrane</keyword>
<organism evidence="14 15">
    <name type="scientific">Vibrio gallaecicus</name>
    <dbReference type="NCBI Taxonomy" id="552386"/>
    <lineage>
        <taxon>Bacteria</taxon>
        <taxon>Pseudomonadati</taxon>
        <taxon>Pseudomonadota</taxon>
        <taxon>Gammaproteobacteria</taxon>
        <taxon>Vibrionales</taxon>
        <taxon>Vibrionaceae</taxon>
        <taxon>Vibrio</taxon>
    </lineage>
</organism>
<dbReference type="PANTHER" id="PTHR30329:SF21">
    <property type="entry name" value="LIPOPROTEIN YIAD-RELATED"/>
    <property type="match status" value="1"/>
</dbReference>
<evidence type="ECO:0000256" key="12">
    <source>
        <dbReference type="SAM" id="SignalP"/>
    </source>
</evidence>
<evidence type="ECO:0000259" key="13">
    <source>
        <dbReference type="PROSITE" id="PS51123"/>
    </source>
</evidence>
<evidence type="ECO:0000256" key="4">
    <source>
        <dbReference type="ARBA" id="ARBA00022452"/>
    </source>
</evidence>
<dbReference type="SUPFAM" id="SSF103088">
    <property type="entry name" value="OmpA-like"/>
    <property type="match status" value="1"/>
</dbReference>
<feature type="compositionally biased region" description="Polar residues" evidence="11">
    <location>
        <begin position="308"/>
        <end position="318"/>
    </location>
</feature>
<feature type="domain" description="OmpA-like" evidence="13">
    <location>
        <begin position="215"/>
        <end position="332"/>
    </location>
</feature>
<dbReference type="SUPFAM" id="SSF56925">
    <property type="entry name" value="OMPA-like"/>
    <property type="match status" value="1"/>
</dbReference>
<dbReference type="Gene3D" id="3.30.1330.60">
    <property type="entry name" value="OmpA-like domain"/>
    <property type="match status" value="1"/>
</dbReference>
<evidence type="ECO:0000313" key="14">
    <source>
        <dbReference type="EMBL" id="MFA0570125.1"/>
    </source>
</evidence>
<proteinExistence type="inferred from homology"/>
<keyword evidence="7" id="KW-0626">Porin</keyword>
<dbReference type="PRINTS" id="PR01021">
    <property type="entry name" value="OMPADOMAIN"/>
</dbReference>
<protein>
    <submittedName>
        <fullName evidence="14">OmpA family protein</fullName>
    </submittedName>
</protein>
<keyword evidence="6" id="KW-0406">Ion transport</keyword>
<dbReference type="PROSITE" id="PS01068">
    <property type="entry name" value="OMPA_1"/>
    <property type="match status" value="1"/>
</dbReference>
<evidence type="ECO:0000256" key="5">
    <source>
        <dbReference type="ARBA" id="ARBA00022692"/>
    </source>
</evidence>
<evidence type="ECO:0000256" key="7">
    <source>
        <dbReference type="ARBA" id="ARBA00023114"/>
    </source>
</evidence>
<keyword evidence="12" id="KW-0732">Signal</keyword>
<gene>
    <name evidence="14" type="ORF">AB4566_17770</name>
</gene>
<evidence type="ECO:0000313" key="15">
    <source>
        <dbReference type="Proteomes" id="UP001570417"/>
    </source>
</evidence>
<dbReference type="PRINTS" id="PR01023">
    <property type="entry name" value="NAFLGMOTY"/>
</dbReference>
<dbReference type="InterPro" id="IPR011250">
    <property type="entry name" value="OMP/PagP_B-barrel"/>
</dbReference>
<evidence type="ECO:0000256" key="1">
    <source>
        <dbReference type="ARBA" id="ARBA00004571"/>
    </source>
</evidence>
<keyword evidence="4" id="KW-1134">Transmembrane beta strand</keyword>
<evidence type="ECO:0000256" key="6">
    <source>
        <dbReference type="ARBA" id="ARBA00023065"/>
    </source>
</evidence>
<dbReference type="InterPro" id="IPR006665">
    <property type="entry name" value="OmpA-like"/>
</dbReference>
<dbReference type="InterPro" id="IPR006664">
    <property type="entry name" value="OMP_bac"/>
</dbReference>
<dbReference type="RefSeq" id="WP_372267471.1">
    <property type="nucleotide sequence ID" value="NZ_JBFRUW010000064.1"/>
</dbReference>
<evidence type="ECO:0000256" key="9">
    <source>
        <dbReference type="ARBA" id="ARBA00023237"/>
    </source>
</evidence>
<dbReference type="Pfam" id="PF00691">
    <property type="entry name" value="OmpA"/>
    <property type="match status" value="1"/>
</dbReference>
<dbReference type="InterPro" id="IPR050330">
    <property type="entry name" value="Bact_OuterMem_StrucFunc"/>
</dbReference>
<evidence type="ECO:0000256" key="3">
    <source>
        <dbReference type="ARBA" id="ARBA00022448"/>
    </source>
</evidence>
<dbReference type="InterPro" id="IPR036737">
    <property type="entry name" value="OmpA-like_sf"/>
</dbReference>
<comment type="caution">
    <text evidence="14">The sequence shown here is derived from an EMBL/GenBank/DDBJ whole genome shotgun (WGS) entry which is preliminary data.</text>
</comment>
<reference evidence="14 15" key="1">
    <citation type="journal article" date="2024" name="ISME J.">
        <title>Tailless and filamentous prophages are predominant in marine Vibrio.</title>
        <authorList>
            <person name="Steensen K."/>
            <person name="Seneca J."/>
            <person name="Bartlau N."/>
            <person name="Yu X.A."/>
            <person name="Hussain F.A."/>
            <person name="Polz M.F."/>
        </authorList>
    </citation>
    <scope>NUCLEOTIDE SEQUENCE [LARGE SCALE GENOMIC DNA]</scope>
    <source>
        <strain evidence="14 15">10N.222.51.A1</strain>
    </source>
</reference>
<keyword evidence="3" id="KW-0813">Transport</keyword>
<feature type="region of interest" description="Disordered" evidence="11">
    <location>
        <begin position="298"/>
        <end position="339"/>
    </location>
</feature>
<dbReference type="EMBL" id="JBFRUW010000064">
    <property type="protein sequence ID" value="MFA0570125.1"/>
    <property type="molecule type" value="Genomic_DNA"/>
</dbReference>
<sequence>MSKLSKVAVALIAASGIASHASMAETYIGGKIGLGWLDSACATSANCEDDAIGAGIYTGFNFNEQVGLELSSDYLGNYETNFSKSGVNYKFDEPIIAISLAPKFSIPLENNFSLLFKPGLAYIAHAGETDVVPTLAFGAEKRLSDNFSFRVEYQYFNDFDDKIVQDMNANFLSVGLSYYFGAAAPVAAAAAVTQAPAEPVVEPAPVVEAPKPVIVTKAQKGSYTQELFATNSAELSVAGEQTLEPLLTILLAHPESNIEIVGHTDSTGSEKYNQMISEKRANAVATYFEENGVATDRISASGEGESNPIASNATAEGRSQNRRVETNIPSFEYKEEVMK</sequence>
<keyword evidence="8 10" id="KW-0472">Membrane</keyword>
<feature type="signal peptide" evidence="12">
    <location>
        <begin position="1"/>
        <end position="24"/>
    </location>
</feature>
<dbReference type="InterPro" id="IPR000498">
    <property type="entry name" value="OmpA-like_TM_dom"/>
</dbReference>
<evidence type="ECO:0000256" key="2">
    <source>
        <dbReference type="ARBA" id="ARBA00005710"/>
    </source>
</evidence>
<comment type="subcellular location">
    <subcellularLocation>
        <location evidence="1">Cell outer membrane</location>
        <topology evidence="1">Multi-pass membrane protein</topology>
    </subcellularLocation>
</comment>
<evidence type="ECO:0000256" key="8">
    <source>
        <dbReference type="ARBA" id="ARBA00023136"/>
    </source>
</evidence>
<accession>A0ABV4NFB0</accession>
<dbReference type="Pfam" id="PF01389">
    <property type="entry name" value="OmpA_membrane"/>
    <property type="match status" value="1"/>
</dbReference>
<name>A0ABV4NFB0_9VIBR</name>
<evidence type="ECO:0000256" key="11">
    <source>
        <dbReference type="SAM" id="MobiDB-lite"/>
    </source>
</evidence>
<keyword evidence="15" id="KW-1185">Reference proteome</keyword>
<dbReference type="PROSITE" id="PS51123">
    <property type="entry name" value="OMPA_2"/>
    <property type="match status" value="1"/>
</dbReference>
<keyword evidence="5" id="KW-0812">Transmembrane</keyword>
<dbReference type="PANTHER" id="PTHR30329">
    <property type="entry name" value="STATOR ELEMENT OF FLAGELLAR MOTOR COMPLEX"/>
    <property type="match status" value="1"/>
</dbReference>
<comment type="similarity">
    <text evidence="2">Belongs to the outer membrane OOP (TC 1.B.6) superfamily. OmpA family.</text>
</comment>
<dbReference type="Gene3D" id="2.40.160.20">
    <property type="match status" value="1"/>
</dbReference>